<dbReference type="CDD" id="cd07043">
    <property type="entry name" value="STAS_anti-anti-sigma_factors"/>
    <property type="match status" value="1"/>
</dbReference>
<dbReference type="EMBL" id="JBITYG010000002">
    <property type="protein sequence ID" value="MFI9100237.1"/>
    <property type="molecule type" value="Genomic_DNA"/>
</dbReference>
<evidence type="ECO:0000259" key="3">
    <source>
        <dbReference type="PROSITE" id="PS50801"/>
    </source>
</evidence>
<accession>A0ABW8C1E0</accession>
<dbReference type="InterPro" id="IPR036513">
    <property type="entry name" value="STAS_dom_sf"/>
</dbReference>
<dbReference type="PROSITE" id="PS50801">
    <property type="entry name" value="STAS"/>
    <property type="match status" value="1"/>
</dbReference>
<dbReference type="RefSeq" id="WP_399645229.1">
    <property type="nucleotide sequence ID" value="NZ_JBITYG010000002.1"/>
</dbReference>
<dbReference type="Gene3D" id="3.30.750.24">
    <property type="entry name" value="STAS domain"/>
    <property type="match status" value="1"/>
</dbReference>
<evidence type="ECO:0000313" key="4">
    <source>
        <dbReference type="EMBL" id="MFI9100237.1"/>
    </source>
</evidence>
<proteinExistence type="inferred from homology"/>
<organism evidence="4 5">
    <name type="scientific">Streptomyces fildesensis</name>
    <dbReference type="NCBI Taxonomy" id="375757"/>
    <lineage>
        <taxon>Bacteria</taxon>
        <taxon>Bacillati</taxon>
        <taxon>Actinomycetota</taxon>
        <taxon>Actinomycetes</taxon>
        <taxon>Kitasatosporales</taxon>
        <taxon>Streptomycetaceae</taxon>
        <taxon>Streptomyces</taxon>
    </lineage>
</organism>
<evidence type="ECO:0000256" key="1">
    <source>
        <dbReference type="ARBA" id="ARBA00009013"/>
    </source>
</evidence>
<evidence type="ECO:0000313" key="5">
    <source>
        <dbReference type="Proteomes" id="UP001614394"/>
    </source>
</evidence>
<sequence length="140" mass="15537">MDEDTPPATLGQASLRLDAVPPRRRLVHTYERGEFTVVELRGEIDLSTIDEVGTGLSAVTRSPGALVVVDLRPAQFFDCAALTLLVRTHRLLLEHDGWMGLVCTHPWHLRILRLAGLTMNLRPVATVEAACARAPRRRPQ</sequence>
<protein>
    <recommendedName>
        <fullName evidence="2">Anti-sigma factor antagonist</fullName>
    </recommendedName>
</protein>
<feature type="domain" description="STAS" evidence="3">
    <location>
        <begin position="25"/>
        <end position="134"/>
    </location>
</feature>
<name>A0ABW8C1E0_9ACTN</name>
<dbReference type="Pfam" id="PF01740">
    <property type="entry name" value="STAS"/>
    <property type="match status" value="1"/>
</dbReference>
<comment type="caution">
    <text evidence="4">The sequence shown here is derived from an EMBL/GenBank/DDBJ whole genome shotgun (WGS) entry which is preliminary data.</text>
</comment>
<dbReference type="InterPro" id="IPR003658">
    <property type="entry name" value="Anti-sigma_ant"/>
</dbReference>
<dbReference type="PANTHER" id="PTHR33495">
    <property type="entry name" value="ANTI-SIGMA FACTOR ANTAGONIST TM_1081-RELATED-RELATED"/>
    <property type="match status" value="1"/>
</dbReference>
<dbReference type="NCBIfam" id="TIGR00377">
    <property type="entry name" value="ant_ant_sig"/>
    <property type="match status" value="1"/>
</dbReference>
<evidence type="ECO:0000256" key="2">
    <source>
        <dbReference type="RuleBase" id="RU003749"/>
    </source>
</evidence>
<keyword evidence="5" id="KW-1185">Reference proteome</keyword>
<dbReference type="PANTHER" id="PTHR33495:SF2">
    <property type="entry name" value="ANTI-SIGMA FACTOR ANTAGONIST TM_1081-RELATED"/>
    <property type="match status" value="1"/>
</dbReference>
<dbReference type="Proteomes" id="UP001614394">
    <property type="component" value="Unassembled WGS sequence"/>
</dbReference>
<dbReference type="SUPFAM" id="SSF52091">
    <property type="entry name" value="SpoIIaa-like"/>
    <property type="match status" value="1"/>
</dbReference>
<dbReference type="InterPro" id="IPR002645">
    <property type="entry name" value="STAS_dom"/>
</dbReference>
<gene>
    <name evidence="4" type="ORF">ACIGXA_06910</name>
</gene>
<reference evidence="4 5" key="1">
    <citation type="submission" date="2024-10" db="EMBL/GenBank/DDBJ databases">
        <title>The Natural Products Discovery Center: Release of the First 8490 Sequenced Strains for Exploring Actinobacteria Biosynthetic Diversity.</title>
        <authorList>
            <person name="Kalkreuter E."/>
            <person name="Kautsar S.A."/>
            <person name="Yang D."/>
            <person name="Bader C.D."/>
            <person name="Teijaro C.N."/>
            <person name="Fluegel L."/>
            <person name="Davis C.M."/>
            <person name="Simpson J.R."/>
            <person name="Lauterbach L."/>
            <person name="Steele A.D."/>
            <person name="Gui C."/>
            <person name="Meng S."/>
            <person name="Li G."/>
            <person name="Viehrig K."/>
            <person name="Ye F."/>
            <person name="Su P."/>
            <person name="Kiefer A.F."/>
            <person name="Nichols A."/>
            <person name="Cepeda A.J."/>
            <person name="Yan W."/>
            <person name="Fan B."/>
            <person name="Jiang Y."/>
            <person name="Adhikari A."/>
            <person name="Zheng C.-J."/>
            <person name="Schuster L."/>
            <person name="Cowan T.M."/>
            <person name="Smanski M.J."/>
            <person name="Chevrette M.G."/>
            <person name="De Carvalho L.P.S."/>
            <person name="Shen B."/>
        </authorList>
    </citation>
    <scope>NUCLEOTIDE SEQUENCE [LARGE SCALE GENOMIC DNA]</scope>
    <source>
        <strain evidence="4 5">NPDC053399</strain>
    </source>
</reference>
<comment type="similarity">
    <text evidence="1 2">Belongs to the anti-sigma-factor antagonist family.</text>
</comment>